<dbReference type="Proteomes" id="UP000018001">
    <property type="component" value="Unassembled WGS sequence"/>
</dbReference>
<feature type="compositionally biased region" description="Low complexity" evidence="3">
    <location>
        <begin position="227"/>
        <end position="258"/>
    </location>
</feature>
<keyword evidence="5" id="KW-1185">Reference proteome</keyword>
<name>V5G5V3_BYSSN</name>
<sequence length="369" mass="38448">MFSRASNVFAAAVAPAVEQPTAGQIRASGDDARDASTAIALEQTETDLTGVAVGDIDTNDLSHQMVFDVHATTNHFELSAPEDGQPQEDQAARDESAAAGEGLVNATSEMNGEDANSAAQSRKRNEKAEERNGQVLTGSTDEKPALATPPPATEKPAMDATATPSRRSQRAASQLATPVAPSSAKKQTTSTENANEPTTGDKRKRGRPSKTAEEGDNEQTTKRSKTTETGTPRGRGRPPNTGTKSTSASAKKPTSTPGRGRGRPRKPESERKPPKPVSLNPDGTPRGRGRPRKSDGAVTKQTTTPSKAKSAAANGTPGSRGRPRKSDAAATASAAKSPGRPKKAAAPELKKGATANDIQKRRGRPRKSG</sequence>
<dbReference type="GO" id="GO:0006355">
    <property type="term" value="P:regulation of DNA-templated transcription"/>
    <property type="evidence" value="ECO:0007669"/>
    <property type="project" value="InterPro"/>
</dbReference>
<evidence type="ECO:0008006" key="6">
    <source>
        <dbReference type="Google" id="ProtNLM"/>
    </source>
</evidence>
<feature type="region of interest" description="Disordered" evidence="3">
    <location>
        <begin position="78"/>
        <end position="369"/>
    </location>
</feature>
<dbReference type="PRINTS" id="PR00929">
    <property type="entry name" value="ATHOOK"/>
</dbReference>
<dbReference type="Pfam" id="PF02178">
    <property type="entry name" value="AT_hook"/>
    <property type="match status" value="6"/>
</dbReference>
<dbReference type="EMBL" id="BAUL01000158">
    <property type="protein sequence ID" value="GAD96277.1"/>
    <property type="molecule type" value="Genomic_DNA"/>
</dbReference>
<dbReference type="InterPro" id="IPR000116">
    <property type="entry name" value="HMGA"/>
</dbReference>
<dbReference type="AlphaFoldDB" id="V5G5V3"/>
<gene>
    <name evidence="4" type="ORF">PVAR5_4927</name>
</gene>
<evidence type="ECO:0000313" key="4">
    <source>
        <dbReference type="EMBL" id="GAD96277.1"/>
    </source>
</evidence>
<dbReference type="SMART" id="SM00384">
    <property type="entry name" value="AT_hook"/>
    <property type="match status" value="6"/>
</dbReference>
<dbReference type="InterPro" id="IPR017956">
    <property type="entry name" value="AT_hook_DNA-bd_motif"/>
</dbReference>
<feature type="compositionally biased region" description="Low complexity" evidence="3">
    <location>
        <begin position="299"/>
        <end position="313"/>
    </location>
</feature>
<evidence type="ECO:0000256" key="3">
    <source>
        <dbReference type="SAM" id="MobiDB-lite"/>
    </source>
</evidence>
<evidence type="ECO:0000256" key="1">
    <source>
        <dbReference type="ARBA" id="ARBA00022737"/>
    </source>
</evidence>
<keyword evidence="1" id="KW-0677">Repeat</keyword>
<feature type="compositionally biased region" description="Polar residues" evidence="3">
    <location>
        <begin position="184"/>
        <end position="198"/>
    </location>
</feature>
<evidence type="ECO:0000313" key="5">
    <source>
        <dbReference type="Proteomes" id="UP000018001"/>
    </source>
</evidence>
<keyword evidence="2" id="KW-0238">DNA-binding</keyword>
<organism evidence="4 5">
    <name type="scientific">Byssochlamys spectabilis (strain No. 5 / NBRC 109023)</name>
    <name type="common">Paecilomyces variotii</name>
    <dbReference type="NCBI Taxonomy" id="1356009"/>
    <lineage>
        <taxon>Eukaryota</taxon>
        <taxon>Fungi</taxon>
        <taxon>Dikarya</taxon>
        <taxon>Ascomycota</taxon>
        <taxon>Pezizomycotina</taxon>
        <taxon>Eurotiomycetes</taxon>
        <taxon>Eurotiomycetidae</taxon>
        <taxon>Eurotiales</taxon>
        <taxon>Thermoascaceae</taxon>
        <taxon>Paecilomyces</taxon>
    </lineage>
</organism>
<reference evidence="5" key="1">
    <citation type="journal article" date="2014" name="Genome Announc.">
        <title>Draft genome sequence of the formaldehyde-resistant fungus Byssochlamys spectabilis No. 5 (anamorph Paecilomyces variotii No. 5) (NBRC109023).</title>
        <authorList>
            <person name="Oka T."/>
            <person name="Ekino K."/>
            <person name="Fukuda K."/>
            <person name="Nomura Y."/>
        </authorList>
    </citation>
    <scope>NUCLEOTIDE SEQUENCE [LARGE SCALE GENOMIC DNA]</scope>
    <source>
        <strain evidence="5">No. 5 / NBRC 109023</strain>
    </source>
</reference>
<accession>V5G5V3</accession>
<dbReference type="GO" id="GO:0005634">
    <property type="term" value="C:nucleus"/>
    <property type="evidence" value="ECO:0007669"/>
    <property type="project" value="InterPro"/>
</dbReference>
<proteinExistence type="predicted"/>
<dbReference type="GO" id="GO:0000785">
    <property type="term" value="C:chromatin"/>
    <property type="evidence" value="ECO:0007669"/>
    <property type="project" value="InterPro"/>
</dbReference>
<dbReference type="PRINTS" id="PR00930">
    <property type="entry name" value="HIGHMOBLTYIY"/>
</dbReference>
<dbReference type="HOGENOM" id="CLU_750037_0_0_1"/>
<dbReference type="GO" id="GO:0003677">
    <property type="term" value="F:DNA binding"/>
    <property type="evidence" value="ECO:0007669"/>
    <property type="project" value="UniProtKB-KW"/>
</dbReference>
<feature type="compositionally biased region" description="Polar residues" evidence="3">
    <location>
        <begin position="162"/>
        <end position="176"/>
    </location>
</feature>
<dbReference type="InParanoid" id="V5G5V3"/>
<dbReference type="OrthoDB" id="10615245at2759"/>
<evidence type="ECO:0000256" key="2">
    <source>
        <dbReference type="ARBA" id="ARBA00023125"/>
    </source>
</evidence>
<comment type="caution">
    <text evidence="4">The sequence shown here is derived from an EMBL/GenBank/DDBJ whole genome shotgun (WGS) entry which is preliminary data.</text>
</comment>
<protein>
    <recommendedName>
        <fullName evidence="6">AT hook motif protein</fullName>
    </recommendedName>
</protein>